<dbReference type="EMBL" id="BART01020037">
    <property type="protein sequence ID" value="GAG99313.1"/>
    <property type="molecule type" value="Genomic_DNA"/>
</dbReference>
<feature type="non-terminal residue" evidence="1">
    <location>
        <position position="1"/>
    </location>
</feature>
<proteinExistence type="predicted"/>
<dbReference type="InterPro" id="IPR036388">
    <property type="entry name" value="WH-like_DNA-bd_sf"/>
</dbReference>
<dbReference type="InterPro" id="IPR036390">
    <property type="entry name" value="WH_DNA-bd_sf"/>
</dbReference>
<reference evidence="1" key="1">
    <citation type="journal article" date="2014" name="Front. Microbiol.">
        <title>High frequency of phylogenetically diverse reductive dehalogenase-homologous genes in deep subseafloor sedimentary metagenomes.</title>
        <authorList>
            <person name="Kawai M."/>
            <person name="Futagami T."/>
            <person name="Toyoda A."/>
            <person name="Takaki Y."/>
            <person name="Nishi S."/>
            <person name="Hori S."/>
            <person name="Arai W."/>
            <person name="Tsubouchi T."/>
            <person name="Morono Y."/>
            <person name="Uchiyama I."/>
            <person name="Ito T."/>
            <person name="Fujiyama A."/>
            <person name="Inagaki F."/>
            <person name="Takami H."/>
        </authorList>
    </citation>
    <scope>NUCLEOTIDE SEQUENCE</scope>
    <source>
        <strain evidence="1">Expedition CK06-06</strain>
    </source>
</reference>
<dbReference type="InterPro" id="IPR040608">
    <property type="entry name" value="Snf8/Vps36"/>
</dbReference>
<dbReference type="AlphaFoldDB" id="X1CT81"/>
<dbReference type="Pfam" id="PF04157">
    <property type="entry name" value="EAP30"/>
    <property type="match status" value="1"/>
</dbReference>
<sequence length="109" mass="12609">RYLINHLEIEDVIKAMYLLKKRKVIPNIRELDDGVIEVRFFSIQHTDDEAKVISLASEKGFISLEDACSELSWSQERALRALNSLEASGFAKKDESYLRGKKWYFPSIS</sequence>
<evidence type="ECO:0000313" key="1">
    <source>
        <dbReference type="EMBL" id="GAG99313.1"/>
    </source>
</evidence>
<accession>X1CT81</accession>
<dbReference type="SUPFAM" id="SSF46785">
    <property type="entry name" value="Winged helix' DNA-binding domain"/>
    <property type="match status" value="1"/>
</dbReference>
<gene>
    <name evidence="1" type="ORF">S01H4_37319</name>
</gene>
<protein>
    <submittedName>
        <fullName evidence="1">Uncharacterized protein</fullName>
    </submittedName>
</protein>
<organism evidence="1">
    <name type="scientific">marine sediment metagenome</name>
    <dbReference type="NCBI Taxonomy" id="412755"/>
    <lineage>
        <taxon>unclassified sequences</taxon>
        <taxon>metagenomes</taxon>
        <taxon>ecological metagenomes</taxon>
    </lineage>
</organism>
<name>X1CT81_9ZZZZ</name>
<comment type="caution">
    <text evidence="1">The sequence shown here is derived from an EMBL/GenBank/DDBJ whole genome shotgun (WGS) entry which is preliminary data.</text>
</comment>
<dbReference type="Gene3D" id="1.10.10.10">
    <property type="entry name" value="Winged helix-like DNA-binding domain superfamily/Winged helix DNA-binding domain"/>
    <property type="match status" value="1"/>
</dbReference>